<sequence>MPPFTFISLTSSDSRQSETKNKKRLSFARDDEVIPTHSSSVKQIGKNAVIAARPAEVEIPGSHELCSPVNRVDKMMLETMLRTIAYDKWANPSLLFKGEVTKFSIGEEHSWNFTWDFISRLGHRNQSDIVIRKRGFTVAELLRRSSRKLDHSEYTNGLVQDIYKRLCPGLRLKTDTEWFVHRLENRKQCLSGAPTNSHALPRSLSV</sequence>
<reference evidence="1" key="1">
    <citation type="submission" date="2021-01" db="EMBL/GenBank/DDBJ databases">
        <authorList>
            <person name="Corre E."/>
            <person name="Pelletier E."/>
            <person name="Niang G."/>
            <person name="Scheremetjew M."/>
            <person name="Finn R."/>
            <person name="Kale V."/>
            <person name="Holt S."/>
            <person name="Cochrane G."/>
            <person name="Meng A."/>
            <person name="Brown T."/>
            <person name="Cohen L."/>
        </authorList>
    </citation>
    <scope>NUCLEOTIDE SEQUENCE</scope>
    <source>
        <strain evidence="1">CCCM811</strain>
    </source>
</reference>
<dbReference type="AlphaFoldDB" id="A0A7S3Z842"/>
<evidence type="ECO:0000313" key="1">
    <source>
        <dbReference type="EMBL" id="CAE0674935.1"/>
    </source>
</evidence>
<proteinExistence type="predicted"/>
<organism evidence="1">
    <name type="scientific">Lotharella globosa</name>
    <dbReference type="NCBI Taxonomy" id="91324"/>
    <lineage>
        <taxon>Eukaryota</taxon>
        <taxon>Sar</taxon>
        <taxon>Rhizaria</taxon>
        <taxon>Cercozoa</taxon>
        <taxon>Chlorarachniophyceae</taxon>
        <taxon>Lotharella</taxon>
    </lineage>
</organism>
<protein>
    <submittedName>
        <fullName evidence="1">Uncharacterized protein</fullName>
    </submittedName>
</protein>
<name>A0A7S3Z842_9EUKA</name>
<dbReference type="EMBL" id="HBIV01037501">
    <property type="protein sequence ID" value="CAE0674935.1"/>
    <property type="molecule type" value="Transcribed_RNA"/>
</dbReference>
<gene>
    <name evidence="1" type="ORF">LGLO00237_LOCUS26710</name>
</gene>
<accession>A0A7S3Z842</accession>